<name>A0A800NEY6_CYTFI</name>
<dbReference type="Proteomes" id="UP000465778">
    <property type="component" value="Unassembled WGS sequence"/>
</dbReference>
<proteinExistence type="predicted"/>
<evidence type="ECO:0000313" key="1">
    <source>
        <dbReference type="EMBL" id="KAF0825491.1"/>
    </source>
</evidence>
<gene>
    <name evidence="1" type="ORF">KIS1582_0798</name>
</gene>
<protein>
    <submittedName>
        <fullName evidence="1">Uncharacterized protein</fullName>
    </submittedName>
</protein>
<reference evidence="1 2" key="1">
    <citation type="journal article" date="2020" name="G3 (Bethesda)">
        <title>Whole Genome Sequencing and Comparative Genomics of Two Nematicidal Bacillus Strains Reveals a Wide Range of Possible Virulence Factors.</title>
        <authorList>
            <person name="Susic N."/>
            <person name="Janezic S."/>
            <person name="Rupnik M."/>
            <person name="Geric Stare B."/>
        </authorList>
    </citation>
    <scope>NUCLEOTIDE SEQUENCE [LARGE SCALE GENOMIC DNA]</scope>
    <source>
        <strain evidence="1 2">I-1582</strain>
    </source>
</reference>
<comment type="caution">
    <text evidence="1">The sequence shown here is derived from an EMBL/GenBank/DDBJ whole genome shotgun (WGS) entry which is preliminary data.</text>
</comment>
<evidence type="ECO:0000313" key="2">
    <source>
        <dbReference type="Proteomes" id="UP000465778"/>
    </source>
</evidence>
<organism evidence="1 2">
    <name type="scientific">Cytobacillus firmus</name>
    <name type="common">Bacillus firmus</name>
    <dbReference type="NCBI Taxonomy" id="1399"/>
    <lineage>
        <taxon>Bacteria</taxon>
        <taxon>Bacillati</taxon>
        <taxon>Bacillota</taxon>
        <taxon>Bacilli</taxon>
        <taxon>Bacillales</taxon>
        <taxon>Bacillaceae</taxon>
        <taxon>Cytobacillus</taxon>
    </lineage>
</organism>
<dbReference type="AlphaFoldDB" id="A0A800NEY6"/>
<dbReference type="EMBL" id="VDEM01000004">
    <property type="protein sequence ID" value="KAF0825491.1"/>
    <property type="molecule type" value="Genomic_DNA"/>
</dbReference>
<sequence>MASVLKINTKIPAKTETVENLLKDFLGRKTMVSQGMTRCINLIKVVAFI</sequence>
<accession>A0A800NEY6</accession>